<keyword evidence="3 7" id="KW-0223">Dioxygenase</keyword>
<reference evidence="7 8" key="1">
    <citation type="submission" date="2019-03" db="EMBL/GenBank/DDBJ databases">
        <authorList>
            <person name="Gonzalez-Pimentel J.L."/>
        </authorList>
    </citation>
    <scope>NUCLEOTIDE SEQUENCE [LARGE SCALE GENOMIC DNA]</scope>
    <source>
        <strain evidence="7 8">JCM 31289</strain>
    </source>
</reference>
<evidence type="ECO:0000313" key="8">
    <source>
        <dbReference type="Proteomes" id="UP000297948"/>
    </source>
</evidence>
<keyword evidence="2 6" id="KW-0479">Metal-binding</keyword>
<sequence>MNSDVEIAGDPLALPHLLPPAPAHPTTVADFAGLARDIAADPDSWAPLVRYDATSRWYHRLREVPGTPDSARPDQSFHGYQVWLLSWVPGQGTGAHDHGASFGLLTVLAGELTERAGPGAARGRRTLTAGTQRVFAPGYVHEITNDALEPAVSLHIYFPGLTDMPMHPAQRSAVRLPVSAHQPCPTAWAERS</sequence>
<dbReference type="GO" id="GO:0008198">
    <property type="term" value="F:ferrous iron binding"/>
    <property type="evidence" value="ECO:0007669"/>
    <property type="project" value="TreeGrafter"/>
</dbReference>
<keyword evidence="4" id="KW-0560">Oxidoreductase</keyword>
<evidence type="ECO:0000313" key="7">
    <source>
        <dbReference type="EMBL" id="TGA93768.1"/>
    </source>
</evidence>
<dbReference type="InterPro" id="IPR010300">
    <property type="entry name" value="CDO_1"/>
</dbReference>
<dbReference type="OrthoDB" id="4217976at2"/>
<dbReference type="Pfam" id="PF05995">
    <property type="entry name" value="CDO_I"/>
    <property type="match status" value="1"/>
</dbReference>
<proteinExistence type="inferred from homology"/>
<evidence type="ECO:0000256" key="3">
    <source>
        <dbReference type="ARBA" id="ARBA00022964"/>
    </source>
</evidence>
<comment type="similarity">
    <text evidence="1">Belongs to the cysteine dioxygenase family.</text>
</comment>
<dbReference type="PANTHER" id="PTHR12918:SF1">
    <property type="entry name" value="CYSTEINE DIOXYGENASE TYPE 1"/>
    <property type="match status" value="1"/>
</dbReference>
<dbReference type="GO" id="GO:0016702">
    <property type="term" value="F:oxidoreductase activity, acting on single donors with incorporation of molecular oxygen, incorporation of two atoms of oxygen"/>
    <property type="evidence" value="ECO:0007669"/>
    <property type="project" value="InterPro"/>
</dbReference>
<dbReference type="SUPFAM" id="SSF51182">
    <property type="entry name" value="RmlC-like cupins"/>
    <property type="match status" value="1"/>
</dbReference>
<dbReference type="InterPro" id="IPR014710">
    <property type="entry name" value="RmlC-like_jellyroll"/>
</dbReference>
<evidence type="ECO:0000256" key="5">
    <source>
        <dbReference type="ARBA" id="ARBA00023004"/>
    </source>
</evidence>
<dbReference type="RefSeq" id="WP_135341639.1">
    <property type="nucleotide sequence ID" value="NZ_JBHLTX010000068.1"/>
</dbReference>
<dbReference type="CDD" id="cd10548">
    <property type="entry name" value="cupin_CDO"/>
    <property type="match status" value="1"/>
</dbReference>
<dbReference type="Gene3D" id="2.60.120.10">
    <property type="entry name" value="Jelly Rolls"/>
    <property type="match status" value="1"/>
</dbReference>
<evidence type="ECO:0000256" key="2">
    <source>
        <dbReference type="ARBA" id="ARBA00022723"/>
    </source>
</evidence>
<dbReference type="EMBL" id="SRID01000355">
    <property type="protein sequence ID" value="TGA93768.1"/>
    <property type="molecule type" value="Genomic_DNA"/>
</dbReference>
<organism evidence="7 8">
    <name type="scientific">Streptomyces palmae</name>
    <dbReference type="NCBI Taxonomy" id="1701085"/>
    <lineage>
        <taxon>Bacteria</taxon>
        <taxon>Bacillati</taxon>
        <taxon>Actinomycetota</taxon>
        <taxon>Actinomycetes</taxon>
        <taxon>Kitasatosporales</taxon>
        <taxon>Streptomycetaceae</taxon>
        <taxon>Streptomyces</taxon>
    </lineage>
</organism>
<comment type="caution">
    <text evidence="7">The sequence shown here is derived from an EMBL/GenBank/DDBJ whole genome shotgun (WGS) entry which is preliminary data.</text>
</comment>
<name>A0A4Z0GDN4_9ACTN</name>
<keyword evidence="8" id="KW-1185">Reference proteome</keyword>
<dbReference type="PANTHER" id="PTHR12918">
    <property type="entry name" value="CYSTEINE DIOXYGENASE"/>
    <property type="match status" value="1"/>
</dbReference>
<feature type="binding site" evidence="6">
    <location>
        <position position="141"/>
    </location>
    <ligand>
        <name>Fe cation</name>
        <dbReference type="ChEBI" id="CHEBI:24875"/>
        <note>catalytic</note>
    </ligand>
</feature>
<protein>
    <submittedName>
        <fullName evidence="7">Cysteine dioxygenase</fullName>
    </submittedName>
</protein>
<feature type="binding site" evidence="6">
    <location>
        <position position="96"/>
    </location>
    <ligand>
        <name>Fe cation</name>
        <dbReference type="ChEBI" id="CHEBI:24875"/>
        <note>catalytic</note>
    </ligand>
</feature>
<evidence type="ECO:0000256" key="4">
    <source>
        <dbReference type="ARBA" id="ARBA00023002"/>
    </source>
</evidence>
<dbReference type="AlphaFoldDB" id="A0A4Z0GDN4"/>
<evidence type="ECO:0000256" key="1">
    <source>
        <dbReference type="ARBA" id="ARBA00006622"/>
    </source>
</evidence>
<keyword evidence="5 6" id="KW-0408">Iron</keyword>
<dbReference type="Proteomes" id="UP000297948">
    <property type="component" value="Unassembled WGS sequence"/>
</dbReference>
<evidence type="ECO:0000256" key="6">
    <source>
        <dbReference type="PIRSR" id="PIRSR610300-51"/>
    </source>
</evidence>
<feature type="binding site" evidence="6">
    <location>
        <position position="98"/>
    </location>
    <ligand>
        <name>Fe cation</name>
        <dbReference type="ChEBI" id="CHEBI:24875"/>
        <note>catalytic</note>
    </ligand>
</feature>
<gene>
    <name evidence="7" type="ORF">E4099_26445</name>
</gene>
<dbReference type="InterPro" id="IPR011051">
    <property type="entry name" value="RmlC_Cupin_sf"/>
</dbReference>
<accession>A0A4Z0GDN4</accession>